<name>A0A9J2PZY9_ASCLU</name>
<organism evidence="1 2">
    <name type="scientific">Ascaris lumbricoides</name>
    <name type="common">Giant roundworm</name>
    <dbReference type="NCBI Taxonomy" id="6252"/>
    <lineage>
        <taxon>Eukaryota</taxon>
        <taxon>Metazoa</taxon>
        <taxon>Ecdysozoa</taxon>
        <taxon>Nematoda</taxon>
        <taxon>Chromadorea</taxon>
        <taxon>Rhabditida</taxon>
        <taxon>Spirurina</taxon>
        <taxon>Ascaridomorpha</taxon>
        <taxon>Ascaridoidea</taxon>
        <taxon>Ascarididae</taxon>
        <taxon>Ascaris</taxon>
    </lineage>
</organism>
<dbReference type="WBParaSite" id="ALUE_0001577101-mRNA-1">
    <property type="protein sequence ID" value="ALUE_0001577101-mRNA-1"/>
    <property type="gene ID" value="ALUE_0001577101"/>
</dbReference>
<evidence type="ECO:0000313" key="1">
    <source>
        <dbReference type="Proteomes" id="UP000036681"/>
    </source>
</evidence>
<sequence length="287" mass="33319">METSEDQPQTSNCVLYECVPPEIIQRFDDYLAFEDSSNFQATMETSEDQPQTSSCVLYECVPPEIIQRFDDYLAFEDSSNFQISDDASDCYLQCCSGRLPKRSFNEENLFDILTKCDQITQVVIVVKEMGDLQGHFEEKQHRLLRETSPYHQGGYLGNFLSRAPRNLIPRLKSLSLHVDIMRESFRELWFPCPIQDLRYCIDKLFDATFETFVQISFCSASMHLKDYEVRNFLMSGMEIALKEMAEKQAKTDFSIGEFKGYVCLIQHRKLNLIIPNTSDLLLSVEFK</sequence>
<accession>A0A9J2PZY9</accession>
<proteinExistence type="predicted"/>
<reference evidence="2" key="1">
    <citation type="submission" date="2023-03" db="UniProtKB">
        <authorList>
            <consortium name="WormBaseParasite"/>
        </authorList>
    </citation>
    <scope>IDENTIFICATION</scope>
</reference>
<keyword evidence="1" id="KW-1185">Reference proteome</keyword>
<dbReference type="Proteomes" id="UP000036681">
    <property type="component" value="Unplaced"/>
</dbReference>
<dbReference type="AlphaFoldDB" id="A0A9J2PZY9"/>
<evidence type="ECO:0000313" key="2">
    <source>
        <dbReference type="WBParaSite" id="ALUE_0001577101-mRNA-1"/>
    </source>
</evidence>
<protein>
    <submittedName>
        <fullName evidence="2">Uncharacterized protein</fullName>
    </submittedName>
</protein>